<keyword evidence="5 6" id="KW-0472">Membrane</keyword>
<dbReference type="PANTHER" id="PTHR31272:SF4">
    <property type="entry name" value="CYTOCHROME C-TYPE BIOGENESIS PROTEIN HI_1454-RELATED"/>
    <property type="match status" value="1"/>
</dbReference>
<feature type="transmembrane region" description="Helical" evidence="6">
    <location>
        <begin position="74"/>
        <end position="96"/>
    </location>
</feature>
<keyword evidence="4 6" id="KW-1133">Transmembrane helix</keyword>
<dbReference type="RefSeq" id="WP_265385140.1">
    <property type="nucleotide sequence ID" value="NZ_CP110617.1"/>
</dbReference>
<feature type="transmembrane region" description="Helical" evidence="6">
    <location>
        <begin position="44"/>
        <end position="68"/>
    </location>
</feature>
<feature type="domain" description="Cytochrome C biogenesis protein transmembrane" evidence="7">
    <location>
        <begin position="6"/>
        <end position="183"/>
    </location>
</feature>
<evidence type="ECO:0000259" key="7">
    <source>
        <dbReference type="Pfam" id="PF02683"/>
    </source>
</evidence>
<reference evidence="8" key="1">
    <citation type="submission" date="2022-10" db="EMBL/GenBank/DDBJ databases">
        <title>Rhodococcus sp.75.</title>
        <authorList>
            <person name="Sun M."/>
        </authorList>
    </citation>
    <scope>NUCLEOTIDE SEQUENCE</scope>
    <source>
        <strain evidence="8">75</strain>
        <plasmid evidence="8">unnamed2</plasmid>
    </source>
</reference>
<dbReference type="InterPro" id="IPR051790">
    <property type="entry name" value="Cytochrome_c-biogenesis_DsbD"/>
</dbReference>
<evidence type="ECO:0000313" key="9">
    <source>
        <dbReference type="Proteomes" id="UP001164965"/>
    </source>
</evidence>
<evidence type="ECO:0000256" key="3">
    <source>
        <dbReference type="ARBA" id="ARBA00022692"/>
    </source>
</evidence>
<dbReference type="EMBL" id="CP110617">
    <property type="protein sequence ID" value="UZJ27036.1"/>
    <property type="molecule type" value="Genomic_DNA"/>
</dbReference>
<protein>
    <submittedName>
        <fullName evidence="8">Cytochrome c biogenesis CcdA family protein</fullName>
    </submittedName>
</protein>
<proteinExistence type="inferred from homology"/>
<evidence type="ECO:0000256" key="2">
    <source>
        <dbReference type="ARBA" id="ARBA00006143"/>
    </source>
</evidence>
<geneLocation type="plasmid" evidence="8 9">
    <name>unnamed2</name>
</geneLocation>
<keyword evidence="3 6" id="KW-0812">Transmembrane</keyword>
<comment type="similarity">
    <text evidence="2">Belongs to the DsbD family.</text>
</comment>
<keyword evidence="8" id="KW-0614">Plasmid</keyword>
<gene>
    <name evidence="8" type="ORF">RHODO2019_18830</name>
</gene>
<dbReference type="Pfam" id="PF02683">
    <property type="entry name" value="DsbD_TM"/>
    <property type="match status" value="1"/>
</dbReference>
<feature type="transmembrane region" description="Helical" evidence="6">
    <location>
        <begin position="6"/>
        <end position="32"/>
    </location>
</feature>
<comment type="subcellular location">
    <subcellularLocation>
        <location evidence="1">Membrane</location>
        <topology evidence="1">Multi-pass membrane protein</topology>
    </subcellularLocation>
</comment>
<evidence type="ECO:0000256" key="4">
    <source>
        <dbReference type="ARBA" id="ARBA00022989"/>
    </source>
</evidence>
<name>A0ABY6P6P8_9NOCA</name>
<feature type="transmembrane region" description="Helical" evidence="6">
    <location>
        <begin position="194"/>
        <end position="217"/>
    </location>
</feature>
<keyword evidence="9" id="KW-1185">Reference proteome</keyword>
<dbReference type="PANTHER" id="PTHR31272">
    <property type="entry name" value="CYTOCHROME C-TYPE BIOGENESIS PROTEIN HI_1454-RELATED"/>
    <property type="match status" value="1"/>
</dbReference>
<sequence length="287" mass="29831">MDIGYLAAFLGGVLALLSPCSALLLPSFFAYAFDQRAQLVRRTVVFAGGLMTVLVPLGVGSSFASTLFYGHRGALITVAGWLIISLGVAQILGRGFSFGPAARLQAHLAGRTGTVGVYGLGAAYGLAGFCSGPILGSVLTVAAAGGSPTRGALLLALYSVGMAAPLFVLALGWQRLRLGERRWLRGRAFTLGRIELHSTSLVSGALFIGIGALFLLFDGTAGLTGTLGLGVSTNEEFSAQQWALGLGHLVPDQVLVVVLAVVALAVLALADRRRRRSAYRSDVREDA</sequence>
<accession>A0ABY6P6P8</accession>
<dbReference type="Proteomes" id="UP001164965">
    <property type="component" value="Plasmid unnamed2"/>
</dbReference>
<feature type="transmembrane region" description="Helical" evidence="6">
    <location>
        <begin position="151"/>
        <end position="173"/>
    </location>
</feature>
<evidence type="ECO:0000256" key="5">
    <source>
        <dbReference type="ARBA" id="ARBA00023136"/>
    </source>
</evidence>
<feature type="transmembrane region" description="Helical" evidence="6">
    <location>
        <begin position="117"/>
        <end position="145"/>
    </location>
</feature>
<dbReference type="InterPro" id="IPR003834">
    <property type="entry name" value="Cyt_c_assmbl_TM_dom"/>
</dbReference>
<feature type="transmembrane region" description="Helical" evidence="6">
    <location>
        <begin position="253"/>
        <end position="270"/>
    </location>
</feature>
<evidence type="ECO:0000256" key="6">
    <source>
        <dbReference type="SAM" id="Phobius"/>
    </source>
</evidence>
<evidence type="ECO:0000256" key="1">
    <source>
        <dbReference type="ARBA" id="ARBA00004141"/>
    </source>
</evidence>
<evidence type="ECO:0000313" key="8">
    <source>
        <dbReference type="EMBL" id="UZJ27036.1"/>
    </source>
</evidence>
<organism evidence="8 9">
    <name type="scientific">Rhodococcus antarcticus</name>
    <dbReference type="NCBI Taxonomy" id="2987751"/>
    <lineage>
        <taxon>Bacteria</taxon>
        <taxon>Bacillati</taxon>
        <taxon>Actinomycetota</taxon>
        <taxon>Actinomycetes</taxon>
        <taxon>Mycobacteriales</taxon>
        <taxon>Nocardiaceae</taxon>
        <taxon>Rhodococcus</taxon>
    </lineage>
</organism>